<gene>
    <name evidence="1" type="ORF">GCM10017557_45760</name>
</gene>
<sequence length="68" mass="7360">MSAVLPRFWTGKCVSCGWCPRCYRRSGPCGKTVYFSAHSGCPLSDMVALSGNEWEVAAALASHGVRFC</sequence>
<protein>
    <submittedName>
        <fullName evidence="1">Uncharacterized protein</fullName>
    </submittedName>
</protein>
<reference evidence="1 2" key="1">
    <citation type="journal article" date="2014" name="Int. J. Syst. Evol. Microbiol.">
        <title>Complete genome sequence of Corynebacterium casei LMG S-19264T (=DSM 44701T), isolated from a smear-ripened cheese.</title>
        <authorList>
            <consortium name="US DOE Joint Genome Institute (JGI-PGF)"/>
            <person name="Walter F."/>
            <person name="Albersmeier A."/>
            <person name="Kalinowski J."/>
            <person name="Ruckert C."/>
        </authorList>
    </citation>
    <scope>NUCLEOTIDE SEQUENCE [LARGE SCALE GENOMIC DNA]</scope>
    <source>
        <strain evidence="1 2">JCM 4677</strain>
    </source>
</reference>
<proteinExistence type="predicted"/>
<name>A0A7G1P7D1_9ACTN</name>
<accession>A0A7G1P7D1</accession>
<dbReference type="Proteomes" id="UP000516444">
    <property type="component" value="Chromosome"/>
</dbReference>
<dbReference type="KEGG" id="sgm:GCM10017557_45760"/>
<evidence type="ECO:0000313" key="2">
    <source>
        <dbReference type="Proteomes" id="UP000516444"/>
    </source>
</evidence>
<organism evidence="1 2">
    <name type="scientific">Streptomyces aurantiacus</name>
    <dbReference type="NCBI Taxonomy" id="47760"/>
    <lineage>
        <taxon>Bacteria</taxon>
        <taxon>Bacillati</taxon>
        <taxon>Actinomycetota</taxon>
        <taxon>Actinomycetes</taxon>
        <taxon>Kitasatosporales</taxon>
        <taxon>Streptomycetaceae</taxon>
        <taxon>Streptomyces</taxon>
        <taxon>Streptomyces aurantiacus group</taxon>
    </lineage>
</organism>
<evidence type="ECO:0000313" key="1">
    <source>
        <dbReference type="EMBL" id="BCL29717.1"/>
    </source>
</evidence>
<dbReference type="AlphaFoldDB" id="A0A7G1P7D1"/>
<dbReference type="EMBL" id="AP023440">
    <property type="protein sequence ID" value="BCL29717.1"/>
    <property type="molecule type" value="Genomic_DNA"/>
</dbReference>
<keyword evidence="2" id="KW-1185">Reference proteome</keyword>